<comment type="similarity">
    <text evidence="2">Belongs to the flagella basal body rod proteins family.</text>
</comment>
<dbReference type="NCBIfam" id="TIGR01395">
    <property type="entry name" value="FlgC"/>
    <property type="match status" value="1"/>
</dbReference>
<name>A0ABS5RCC6_9HYPH</name>
<evidence type="ECO:0000256" key="5">
    <source>
        <dbReference type="ARBA" id="ARBA00025933"/>
    </source>
</evidence>
<dbReference type="Pfam" id="PF06429">
    <property type="entry name" value="Flg_bbr_C"/>
    <property type="match status" value="1"/>
</dbReference>
<evidence type="ECO:0000256" key="1">
    <source>
        <dbReference type="ARBA" id="ARBA00004117"/>
    </source>
</evidence>
<evidence type="ECO:0000256" key="2">
    <source>
        <dbReference type="ARBA" id="ARBA00009677"/>
    </source>
</evidence>
<reference evidence="8" key="1">
    <citation type="submission" date="2021-05" db="EMBL/GenBank/DDBJ databases">
        <authorList>
            <person name="Sun Q."/>
            <person name="Inoue M."/>
        </authorList>
    </citation>
    <scope>NUCLEOTIDE SEQUENCE</scope>
    <source>
        <strain evidence="8">VKM B-3255</strain>
    </source>
</reference>
<dbReference type="Proteomes" id="UP001166585">
    <property type="component" value="Unassembled WGS sequence"/>
</dbReference>
<keyword evidence="8" id="KW-0282">Flagellum</keyword>
<evidence type="ECO:0000313" key="8">
    <source>
        <dbReference type="EMBL" id="MBS9479314.1"/>
    </source>
</evidence>
<evidence type="ECO:0000256" key="6">
    <source>
        <dbReference type="RuleBase" id="RU362062"/>
    </source>
</evidence>
<organism evidence="8 9">
    <name type="scientific">Ancylobacter radicis</name>
    <dbReference type="NCBI Taxonomy" id="2836179"/>
    <lineage>
        <taxon>Bacteria</taxon>
        <taxon>Pseudomonadati</taxon>
        <taxon>Pseudomonadota</taxon>
        <taxon>Alphaproteobacteria</taxon>
        <taxon>Hyphomicrobiales</taxon>
        <taxon>Xanthobacteraceae</taxon>
        <taxon>Ancylobacter</taxon>
    </lineage>
</organism>
<evidence type="ECO:0000259" key="7">
    <source>
        <dbReference type="Pfam" id="PF06429"/>
    </source>
</evidence>
<comment type="subunit">
    <text evidence="5 6">The basal body constitutes a major portion of the flagellar organelle and consists of four rings (L,P,S, and M) mounted on a central rod. The rod consists of about 26 subunits of FlgG in the distal portion, and FlgB, FlgC and FlgF are thought to build up the proximal portion of the rod with about 6 subunits each.</text>
</comment>
<evidence type="ECO:0000313" key="9">
    <source>
        <dbReference type="Proteomes" id="UP001166585"/>
    </source>
</evidence>
<dbReference type="EMBL" id="JAHCQH010000025">
    <property type="protein sequence ID" value="MBS9479314.1"/>
    <property type="molecule type" value="Genomic_DNA"/>
</dbReference>
<dbReference type="PANTHER" id="PTHR30435:SF2">
    <property type="entry name" value="FLAGELLAR BASAL-BODY ROD PROTEIN FLGC"/>
    <property type="match status" value="1"/>
</dbReference>
<gene>
    <name evidence="8" type="primary">flgC</name>
    <name evidence="8" type="ORF">KIP89_19575</name>
</gene>
<sequence>MIDPLKSISAIASSGMEAQSLRMRVASENIANARATATAPGETPYVRKTIHFSAQPMRELGVSRVAVSQLGVDQTTPFTVEHDPGNPAADANGNVKMPNVNPLVEMADLREAGRSYSANLQMMKQARSMISMTIDLLRAG</sequence>
<feature type="domain" description="Flagellar basal-body/hook protein C-terminal" evidence="7">
    <location>
        <begin position="92"/>
        <end position="136"/>
    </location>
</feature>
<evidence type="ECO:0000256" key="3">
    <source>
        <dbReference type="ARBA" id="ARBA00017941"/>
    </source>
</evidence>
<evidence type="ECO:0000256" key="4">
    <source>
        <dbReference type="ARBA" id="ARBA00023143"/>
    </source>
</evidence>
<keyword evidence="9" id="KW-1185">Reference proteome</keyword>
<dbReference type="PANTHER" id="PTHR30435">
    <property type="entry name" value="FLAGELLAR PROTEIN"/>
    <property type="match status" value="1"/>
</dbReference>
<proteinExistence type="inferred from homology"/>
<dbReference type="InterPro" id="IPR010930">
    <property type="entry name" value="Flg_bb/hook_C_dom"/>
</dbReference>
<dbReference type="InterPro" id="IPR006299">
    <property type="entry name" value="FlgC"/>
</dbReference>
<protein>
    <recommendedName>
        <fullName evidence="3 6">Flagellar basal-body rod protein FlgC</fullName>
    </recommendedName>
</protein>
<comment type="subcellular location">
    <subcellularLocation>
        <location evidence="1 6">Bacterial flagellum basal body</location>
    </subcellularLocation>
</comment>
<accession>A0ABS5RCC6</accession>
<dbReference type="RefSeq" id="WP_213757285.1">
    <property type="nucleotide sequence ID" value="NZ_JAHCQH010000025.1"/>
</dbReference>
<keyword evidence="4 6" id="KW-0975">Bacterial flagellum</keyword>
<keyword evidence="8" id="KW-0969">Cilium</keyword>
<keyword evidence="8" id="KW-0966">Cell projection</keyword>
<comment type="caution">
    <text evidence="8">The sequence shown here is derived from an EMBL/GenBank/DDBJ whole genome shotgun (WGS) entry which is preliminary data.</text>
</comment>